<dbReference type="PANTHER" id="PTHR33164">
    <property type="entry name" value="TRANSCRIPTIONAL REGULATOR, MARR FAMILY"/>
    <property type="match status" value="1"/>
</dbReference>
<dbReference type="SUPFAM" id="SSF46785">
    <property type="entry name" value="Winged helix' DNA-binding domain"/>
    <property type="match status" value="1"/>
</dbReference>
<dbReference type="GO" id="GO:0006950">
    <property type="term" value="P:response to stress"/>
    <property type="evidence" value="ECO:0007669"/>
    <property type="project" value="TreeGrafter"/>
</dbReference>
<comment type="caution">
    <text evidence="5">The sequence shown here is derived from an EMBL/GenBank/DDBJ whole genome shotgun (WGS) entry which is preliminary data.</text>
</comment>
<dbReference type="GO" id="GO:0003677">
    <property type="term" value="F:DNA binding"/>
    <property type="evidence" value="ECO:0007669"/>
    <property type="project" value="UniProtKB-KW"/>
</dbReference>
<dbReference type="Pfam" id="PF01047">
    <property type="entry name" value="MarR"/>
    <property type="match status" value="1"/>
</dbReference>
<keyword evidence="1" id="KW-0805">Transcription regulation</keyword>
<gene>
    <name evidence="5" type="ORF">G5575_12715</name>
</gene>
<feature type="domain" description="HTH marR-type" evidence="4">
    <location>
        <begin position="27"/>
        <end position="159"/>
    </location>
</feature>
<reference evidence="5 6" key="2">
    <citation type="submission" date="2020-03" db="EMBL/GenBank/DDBJ databases">
        <title>Devosia chinhatensis sp. nov., isolated from a hexachlorocyclohexane (HCH) dump site in India.</title>
        <authorList>
            <person name="Kumar M."/>
            <person name="Lal R."/>
        </authorList>
    </citation>
    <scope>NUCLEOTIDE SEQUENCE [LARGE SCALE GENOMIC DNA]</scope>
    <source>
        <strain evidence="5 6">H239</strain>
    </source>
</reference>
<dbReference type="Proteomes" id="UP000474802">
    <property type="component" value="Unassembled WGS sequence"/>
</dbReference>
<proteinExistence type="predicted"/>
<dbReference type="InterPro" id="IPR036390">
    <property type="entry name" value="WH_DNA-bd_sf"/>
</dbReference>
<keyword evidence="3" id="KW-0804">Transcription</keyword>
<evidence type="ECO:0000313" key="5">
    <source>
        <dbReference type="EMBL" id="NGP18402.1"/>
    </source>
</evidence>
<dbReference type="InterPro" id="IPR036388">
    <property type="entry name" value="WH-like_DNA-bd_sf"/>
</dbReference>
<dbReference type="GO" id="GO:0003700">
    <property type="term" value="F:DNA-binding transcription factor activity"/>
    <property type="evidence" value="ECO:0007669"/>
    <property type="project" value="InterPro"/>
</dbReference>
<dbReference type="Gene3D" id="1.10.10.10">
    <property type="entry name" value="Winged helix-like DNA-binding domain superfamily/Winged helix DNA-binding domain"/>
    <property type="match status" value="1"/>
</dbReference>
<dbReference type="InterPro" id="IPR039422">
    <property type="entry name" value="MarR/SlyA-like"/>
</dbReference>
<dbReference type="SMART" id="SM00347">
    <property type="entry name" value="HTH_MARR"/>
    <property type="match status" value="1"/>
</dbReference>
<dbReference type="PROSITE" id="PS50995">
    <property type="entry name" value="HTH_MARR_2"/>
    <property type="match status" value="1"/>
</dbReference>
<evidence type="ECO:0000256" key="1">
    <source>
        <dbReference type="ARBA" id="ARBA00023015"/>
    </source>
</evidence>
<evidence type="ECO:0000259" key="4">
    <source>
        <dbReference type="PROSITE" id="PS50995"/>
    </source>
</evidence>
<name>A0A6M1SSQ9_9HYPH</name>
<evidence type="ECO:0000256" key="2">
    <source>
        <dbReference type="ARBA" id="ARBA00023125"/>
    </source>
</evidence>
<reference evidence="5 6" key="1">
    <citation type="submission" date="2020-02" db="EMBL/GenBank/DDBJ databases">
        <authorList>
            <person name="Khan S.A."/>
            <person name="Jeon C.O."/>
            <person name="Chun B.H."/>
        </authorList>
    </citation>
    <scope>NUCLEOTIDE SEQUENCE [LARGE SCALE GENOMIC DNA]</scope>
    <source>
        <strain evidence="5 6">H239</strain>
    </source>
</reference>
<accession>A0A6M1SSQ9</accession>
<evidence type="ECO:0000256" key="3">
    <source>
        <dbReference type="ARBA" id="ARBA00023163"/>
    </source>
</evidence>
<dbReference type="PRINTS" id="PR00598">
    <property type="entry name" value="HTHMARR"/>
</dbReference>
<dbReference type="InterPro" id="IPR000835">
    <property type="entry name" value="HTH_MarR-typ"/>
</dbReference>
<keyword evidence="6" id="KW-1185">Reference proteome</keyword>
<dbReference type="AlphaFoldDB" id="A0A6M1SSQ9"/>
<protein>
    <submittedName>
        <fullName evidence="5">MarR family transcriptional regulator</fullName>
    </submittedName>
</protein>
<dbReference type="EMBL" id="JAALFG010000002">
    <property type="protein sequence ID" value="NGP18402.1"/>
    <property type="molecule type" value="Genomic_DNA"/>
</dbReference>
<evidence type="ECO:0000313" key="6">
    <source>
        <dbReference type="Proteomes" id="UP000474802"/>
    </source>
</evidence>
<sequence length="170" mass="18889">MHIDILSRHIICALMKSSSPHGQFRQRIPLGYLVHDLARLMKRRLDNEARMHEITLPQWRAMAHVADKADISQSALASALDTDPMTISGVLDRLEKNGLISRKPDPADSRAKLTQLTPKGAERLELARRLGAEMYEAALAGISKDDVAVAEKVLRQMQQNLTGQTTASED</sequence>
<organism evidence="5 6">
    <name type="scientific">Devosia aurantiaca</name>
    <dbReference type="NCBI Taxonomy" id="2714858"/>
    <lineage>
        <taxon>Bacteria</taxon>
        <taxon>Pseudomonadati</taxon>
        <taxon>Pseudomonadota</taxon>
        <taxon>Alphaproteobacteria</taxon>
        <taxon>Hyphomicrobiales</taxon>
        <taxon>Devosiaceae</taxon>
        <taxon>Devosia</taxon>
    </lineage>
</organism>
<dbReference type="RefSeq" id="WP_164534610.1">
    <property type="nucleotide sequence ID" value="NZ_JAALFG010000002.1"/>
</dbReference>
<dbReference type="PANTHER" id="PTHR33164:SF64">
    <property type="entry name" value="TRANSCRIPTIONAL REGULATOR SLYA"/>
    <property type="match status" value="1"/>
</dbReference>
<keyword evidence="2" id="KW-0238">DNA-binding</keyword>